<sequence length="258" mass="29432">MKQEKSSVQSVERALTILELLKENLSGLGITEIARDLAISKSTVHRLIQSLEKFGFVKQDVQTSKYLLGLKLVEFSDVILNSLDIRAVARPYLDEVAHEIKETIHLVVVENDELVYIDKMESPHSIRMYSRIGRRAPFYCTGVGKAILAYLPDCDKNRIMEKESFKKYTEYTITSKEELQQHLQDIQLRGYSIDNQEHELGIRCVAAPIFNHENRVIAGISITAPIYRFPTSMIEPIAKKVIYCANQISSSLGHYQNN</sequence>
<name>A0AAE3LM16_9BACI</name>
<evidence type="ECO:0000313" key="9">
    <source>
        <dbReference type="Proteomes" id="UP001209318"/>
    </source>
</evidence>
<dbReference type="InterPro" id="IPR014757">
    <property type="entry name" value="Tscrpt_reg_IclR_C"/>
</dbReference>
<evidence type="ECO:0000256" key="5">
    <source>
        <dbReference type="ARBA" id="ARBA00070406"/>
    </source>
</evidence>
<accession>A0AAE3LM16</accession>
<dbReference type="InterPro" id="IPR011991">
    <property type="entry name" value="ArsR-like_HTH"/>
</dbReference>
<dbReference type="CDD" id="cd00090">
    <property type="entry name" value="HTH_ARSR"/>
    <property type="match status" value="1"/>
</dbReference>
<organism evidence="8 9">
    <name type="scientific">Perspicuibacillus lycopersici</name>
    <dbReference type="NCBI Taxonomy" id="1325689"/>
    <lineage>
        <taxon>Bacteria</taxon>
        <taxon>Bacillati</taxon>
        <taxon>Bacillota</taxon>
        <taxon>Bacilli</taxon>
        <taxon>Bacillales</taxon>
        <taxon>Bacillaceae</taxon>
        <taxon>Perspicuibacillus</taxon>
    </lineage>
</organism>
<dbReference type="Pfam" id="PF01614">
    <property type="entry name" value="IclR_C"/>
    <property type="match status" value="1"/>
</dbReference>
<comment type="function">
    <text evidence="4">May be an activator protein for the gylABX operon.</text>
</comment>
<dbReference type="InterPro" id="IPR050707">
    <property type="entry name" value="HTH_MetabolicPath_Reg"/>
</dbReference>
<proteinExistence type="predicted"/>
<keyword evidence="2" id="KW-0238">DNA-binding</keyword>
<dbReference type="Proteomes" id="UP001209318">
    <property type="component" value="Unassembled WGS sequence"/>
</dbReference>
<evidence type="ECO:0000256" key="1">
    <source>
        <dbReference type="ARBA" id="ARBA00023015"/>
    </source>
</evidence>
<evidence type="ECO:0000259" key="7">
    <source>
        <dbReference type="PROSITE" id="PS51078"/>
    </source>
</evidence>
<dbReference type="Pfam" id="PF09339">
    <property type="entry name" value="HTH_IclR"/>
    <property type="match status" value="1"/>
</dbReference>
<dbReference type="SUPFAM" id="SSF46785">
    <property type="entry name" value="Winged helix' DNA-binding domain"/>
    <property type="match status" value="1"/>
</dbReference>
<keyword evidence="3" id="KW-0804">Transcription</keyword>
<dbReference type="GO" id="GO:0045892">
    <property type="term" value="P:negative regulation of DNA-templated transcription"/>
    <property type="evidence" value="ECO:0007669"/>
    <property type="project" value="TreeGrafter"/>
</dbReference>
<dbReference type="Gene3D" id="1.10.10.10">
    <property type="entry name" value="Winged helix-like DNA-binding domain superfamily/Winged helix DNA-binding domain"/>
    <property type="match status" value="1"/>
</dbReference>
<feature type="domain" description="IclR-ED" evidence="7">
    <location>
        <begin position="71"/>
        <end position="254"/>
    </location>
</feature>
<dbReference type="FunFam" id="1.10.10.10:FF:000056">
    <property type="entry name" value="IclR family transcriptional regulator"/>
    <property type="match status" value="1"/>
</dbReference>
<dbReference type="PANTHER" id="PTHR30136">
    <property type="entry name" value="HELIX-TURN-HELIX TRANSCRIPTIONAL REGULATOR, ICLR FAMILY"/>
    <property type="match status" value="1"/>
</dbReference>
<evidence type="ECO:0000256" key="3">
    <source>
        <dbReference type="ARBA" id="ARBA00023163"/>
    </source>
</evidence>
<dbReference type="InterPro" id="IPR036390">
    <property type="entry name" value="WH_DNA-bd_sf"/>
</dbReference>
<dbReference type="InterPro" id="IPR036388">
    <property type="entry name" value="WH-like_DNA-bd_sf"/>
</dbReference>
<keyword evidence="9" id="KW-1185">Reference proteome</keyword>
<dbReference type="InterPro" id="IPR029016">
    <property type="entry name" value="GAF-like_dom_sf"/>
</dbReference>
<dbReference type="GO" id="GO:0003700">
    <property type="term" value="F:DNA-binding transcription factor activity"/>
    <property type="evidence" value="ECO:0007669"/>
    <property type="project" value="TreeGrafter"/>
</dbReference>
<gene>
    <name evidence="8" type="ORF">OEV98_05785</name>
</gene>
<dbReference type="AlphaFoldDB" id="A0AAE3LM16"/>
<protein>
    <recommendedName>
        <fullName evidence="5">Glycerol operon regulatory protein</fullName>
    </recommendedName>
</protein>
<comment type="caution">
    <text evidence="8">The sequence shown here is derived from an EMBL/GenBank/DDBJ whole genome shotgun (WGS) entry which is preliminary data.</text>
</comment>
<dbReference type="PROSITE" id="PS51078">
    <property type="entry name" value="ICLR_ED"/>
    <property type="match status" value="1"/>
</dbReference>
<keyword evidence="1" id="KW-0805">Transcription regulation</keyword>
<dbReference type="PANTHER" id="PTHR30136:SF24">
    <property type="entry name" value="HTH-TYPE TRANSCRIPTIONAL REPRESSOR ALLR"/>
    <property type="match status" value="1"/>
</dbReference>
<reference evidence="8" key="1">
    <citation type="submission" date="2022-10" db="EMBL/GenBank/DDBJ databases">
        <title>Description of Fervidibacillus gen. nov. in the family Fervidibacillaceae fam. nov. with two species, Fervidibacillus albus sp. nov., and Fervidibacillus halotolerans sp. nov., isolated from tidal flat sediments.</title>
        <authorList>
            <person name="Kwon K.K."/>
            <person name="Yang S.-H."/>
        </authorList>
    </citation>
    <scope>NUCLEOTIDE SEQUENCE</scope>
    <source>
        <strain evidence="8">JCM 19140</strain>
    </source>
</reference>
<dbReference type="GO" id="GO:0003677">
    <property type="term" value="F:DNA binding"/>
    <property type="evidence" value="ECO:0007669"/>
    <property type="project" value="UniProtKB-KW"/>
</dbReference>
<dbReference type="EMBL" id="JAOUSF010000002">
    <property type="protein sequence ID" value="MCU9613060.1"/>
    <property type="molecule type" value="Genomic_DNA"/>
</dbReference>
<evidence type="ECO:0000259" key="6">
    <source>
        <dbReference type="PROSITE" id="PS51077"/>
    </source>
</evidence>
<evidence type="ECO:0000313" key="8">
    <source>
        <dbReference type="EMBL" id="MCU9613060.1"/>
    </source>
</evidence>
<dbReference type="SUPFAM" id="SSF55781">
    <property type="entry name" value="GAF domain-like"/>
    <property type="match status" value="1"/>
</dbReference>
<dbReference type="PROSITE" id="PS51077">
    <property type="entry name" value="HTH_ICLR"/>
    <property type="match status" value="1"/>
</dbReference>
<evidence type="ECO:0000256" key="4">
    <source>
        <dbReference type="ARBA" id="ARBA00058938"/>
    </source>
</evidence>
<dbReference type="SMART" id="SM00346">
    <property type="entry name" value="HTH_ICLR"/>
    <property type="match status" value="1"/>
</dbReference>
<dbReference type="Gene3D" id="3.30.450.40">
    <property type="match status" value="1"/>
</dbReference>
<feature type="domain" description="HTH iclR-type" evidence="6">
    <location>
        <begin position="8"/>
        <end position="70"/>
    </location>
</feature>
<dbReference type="InterPro" id="IPR005471">
    <property type="entry name" value="Tscrpt_reg_IclR_N"/>
</dbReference>
<evidence type="ECO:0000256" key="2">
    <source>
        <dbReference type="ARBA" id="ARBA00023125"/>
    </source>
</evidence>